<evidence type="ECO:0000259" key="11">
    <source>
        <dbReference type="Pfam" id="PF23598"/>
    </source>
</evidence>
<evidence type="ECO:0000256" key="3">
    <source>
        <dbReference type="ARBA" id="ARBA00022614"/>
    </source>
</evidence>
<dbReference type="InterPro" id="IPR003591">
    <property type="entry name" value="Leu-rich_rpt_typical-subtyp"/>
</dbReference>
<keyword evidence="3" id="KW-0433">Leucine-rich repeat</keyword>
<evidence type="ECO:0000313" key="13">
    <source>
        <dbReference type="Proteomes" id="UP000327157"/>
    </source>
</evidence>
<dbReference type="PANTHER" id="PTHR48060:SF21">
    <property type="entry name" value="L DOMAIN-LIKE PROTEIN"/>
    <property type="match status" value="1"/>
</dbReference>
<dbReference type="GO" id="GO:0016020">
    <property type="term" value="C:membrane"/>
    <property type="evidence" value="ECO:0007669"/>
    <property type="project" value="UniProtKB-SubCell"/>
</dbReference>
<dbReference type="OrthoDB" id="687555at2759"/>
<comment type="subcellular location">
    <subcellularLocation>
        <location evidence="1">Membrane</location>
        <topology evidence="1">Single-pass type I membrane protein</topology>
    </subcellularLocation>
</comment>
<dbReference type="PANTHER" id="PTHR48060">
    <property type="entry name" value="DNA DAMAGE-REPAIR/TOLERATION PROTEIN DRT100"/>
    <property type="match status" value="1"/>
</dbReference>
<keyword evidence="9" id="KW-0325">Glycoprotein</keyword>
<comment type="caution">
    <text evidence="12">The sequence shown here is derived from an EMBL/GenBank/DDBJ whole genome shotgun (WGS) entry which is preliminary data.</text>
</comment>
<reference evidence="12 13" key="2">
    <citation type="submission" date="2019-11" db="EMBL/GenBank/DDBJ databases">
        <title>A de novo genome assembly of a pear dwarfing rootstock.</title>
        <authorList>
            <person name="Wang F."/>
            <person name="Wang J."/>
            <person name="Li S."/>
            <person name="Zhang Y."/>
            <person name="Fang M."/>
            <person name="Ma L."/>
            <person name="Zhao Y."/>
            <person name="Jiang S."/>
        </authorList>
    </citation>
    <scope>NUCLEOTIDE SEQUENCE [LARGE SCALE GENOMIC DNA]</scope>
    <source>
        <strain evidence="12">S2</strain>
        <tissue evidence="12">Leaf</tissue>
    </source>
</reference>
<keyword evidence="13" id="KW-1185">Reference proteome</keyword>
<proteinExistence type="inferred from homology"/>
<dbReference type="SMART" id="SM00369">
    <property type="entry name" value="LRR_TYP"/>
    <property type="match status" value="3"/>
</dbReference>
<dbReference type="Pfam" id="PF23598">
    <property type="entry name" value="LRR_14"/>
    <property type="match status" value="1"/>
</dbReference>
<feature type="domain" description="Disease resistance R13L4/SHOC-2-like LRR" evidence="11">
    <location>
        <begin position="124"/>
        <end position="268"/>
    </location>
</feature>
<dbReference type="GO" id="GO:0016301">
    <property type="term" value="F:kinase activity"/>
    <property type="evidence" value="ECO:0007669"/>
    <property type="project" value="UniProtKB-KW"/>
</dbReference>
<protein>
    <submittedName>
        <fullName evidence="12">LRR receptor-like serine/threonine-protein kinase</fullName>
    </submittedName>
</protein>
<evidence type="ECO:0000256" key="8">
    <source>
        <dbReference type="ARBA" id="ARBA00023136"/>
    </source>
</evidence>
<dbReference type="FunFam" id="3.80.10.10:FF:000041">
    <property type="entry name" value="LRR receptor-like serine/threonine-protein kinase ERECTA"/>
    <property type="match status" value="1"/>
</dbReference>
<dbReference type="InterPro" id="IPR055414">
    <property type="entry name" value="LRR_R13L4/SHOC2-like"/>
</dbReference>
<evidence type="ECO:0000256" key="2">
    <source>
        <dbReference type="ARBA" id="ARBA00009592"/>
    </source>
</evidence>
<name>A0A5N5GGG7_9ROSA</name>
<keyword evidence="12" id="KW-0675">Receptor</keyword>
<evidence type="ECO:0000256" key="7">
    <source>
        <dbReference type="ARBA" id="ARBA00022989"/>
    </source>
</evidence>
<dbReference type="InterPro" id="IPR001611">
    <property type="entry name" value="Leu-rich_rpt"/>
</dbReference>
<keyword evidence="12" id="KW-0418">Kinase</keyword>
<keyword evidence="8" id="KW-0472">Membrane</keyword>
<dbReference type="Pfam" id="PF00560">
    <property type="entry name" value="LRR_1"/>
    <property type="match status" value="1"/>
</dbReference>
<keyword evidence="12" id="KW-0808">Transferase</keyword>
<reference evidence="12 13" key="1">
    <citation type="submission" date="2019-09" db="EMBL/GenBank/DDBJ databases">
        <authorList>
            <person name="Ou C."/>
        </authorList>
    </citation>
    <scope>NUCLEOTIDE SEQUENCE [LARGE SCALE GENOMIC DNA]</scope>
    <source>
        <strain evidence="12">S2</strain>
        <tissue evidence="12">Leaf</tissue>
    </source>
</reference>
<evidence type="ECO:0000256" key="5">
    <source>
        <dbReference type="ARBA" id="ARBA00022729"/>
    </source>
</evidence>
<sequence length="341" mass="37816">MLTSSSLTLRGDEVDRLSLLAFKAEIVGDRMAILTSWNESLHFCEWPGISCGRRHQRVTVLDLRSSRLGGQLSPNIGNLSFLRTLNLENNSFNSSIPPEIGRLFRLQRLRLGNNSFRGDIPVSISRCSKLRYLDLGNNILGGKIHNEIGFLSNLQVLNLGKNRLSGEIPPSLGNLSSLQMLSLQQNNLHGANMFTGRVPNLARMSNLFRVEMDANNLGNNEEGDLDFLSSLVNCTNLKRLDISDNKFGGVLPESLSNLSTKLEVMRLGGNQMRGSIPVDIGNLNNLGILGFEANQLTGPIPSSISKLSKLYDLSLNHNELSGNNSWILKFSKRDRRYRPLS</sequence>
<dbReference type="Proteomes" id="UP000327157">
    <property type="component" value="Unassembled WGS sequence"/>
</dbReference>
<gene>
    <name evidence="12" type="ORF">D8674_042039</name>
</gene>
<evidence type="ECO:0000256" key="6">
    <source>
        <dbReference type="ARBA" id="ARBA00022737"/>
    </source>
</evidence>
<dbReference type="Pfam" id="PF08263">
    <property type="entry name" value="LRRNT_2"/>
    <property type="match status" value="1"/>
</dbReference>
<keyword evidence="5" id="KW-0732">Signal</keyword>
<keyword evidence="6" id="KW-0677">Repeat</keyword>
<evidence type="ECO:0000256" key="1">
    <source>
        <dbReference type="ARBA" id="ARBA00004479"/>
    </source>
</evidence>
<evidence type="ECO:0000259" key="10">
    <source>
        <dbReference type="Pfam" id="PF08263"/>
    </source>
</evidence>
<evidence type="ECO:0000313" key="12">
    <source>
        <dbReference type="EMBL" id="KAB2614197.1"/>
    </source>
</evidence>
<keyword evidence="7" id="KW-1133">Transmembrane helix</keyword>
<organism evidence="12 13">
    <name type="scientific">Pyrus ussuriensis x Pyrus communis</name>
    <dbReference type="NCBI Taxonomy" id="2448454"/>
    <lineage>
        <taxon>Eukaryota</taxon>
        <taxon>Viridiplantae</taxon>
        <taxon>Streptophyta</taxon>
        <taxon>Embryophyta</taxon>
        <taxon>Tracheophyta</taxon>
        <taxon>Spermatophyta</taxon>
        <taxon>Magnoliopsida</taxon>
        <taxon>eudicotyledons</taxon>
        <taxon>Gunneridae</taxon>
        <taxon>Pentapetalae</taxon>
        <taxon>rosids</taxon>
        <taxon>fabids</taxon>
        <taxon>Rosales</taxon>
        <taxon>Rosaceae</taxon>
        <taxon>Amygdaloideae</taxon>
        <taxon>Maleae</taxon>
        <taxon>Pyrus</taxon>
    </lineage>
</organism>
<dbReference type="FunFam" id="3.80.10.10:FF:000275">
    <property type="entry name" value="Leucine-rich repeat receptor-like protein kinase"/>
    <property type="match status" value="1"/>
</dbReference>
<evidence type="ECO:0000256" key="9">
    <source>
        <dbReference type="ARBA" id="ARBA00023180"/>
    </source>
</evidence>
<feature type="domain" description="Leucine-rich repeat-containing N-terminal plant-type" evidence="10">
    <location>
        <begin position="15"/>
        <end position="51"/>
    </location>
</feature>
<comment type="similarity">
    <text evidence="2">Belongs to the RLP family.</text>
</comment>
<dbReference type="InterPro" id="IPR013210">
    <property type="entry name" value="LRR_N_plant-typ"/>
</dbReference>
<dbReference type="EMBL" id="SMOL01000455">
    <property type="protein sequence ID" value="KAB2614197.1"/>
    <property type="molecule type" value="Genomic_DNA"/>
</dbReference>
<dbReference type="Gene3D" id="3.80.10.10">
    <property type="entry name" value="Ribonuclease Inhibitor"/>
    <property type="match status" value="3"/>
</dbReference>
<dbReference type="SUPFAM" id="SSF52058">
    <property type="entry name" value="L domain-like"/>
    <property type="match status" value="1"/>
</dbReference>
<dbReference type="InterPro" id="IPR032675">
    <property type="entry name" value="LRR_dom_sf"/>
</dbReference>
<keyword evidence="4" id="KW-0812">Transmembrane</keyword>
<dbReference type="InterPro" id="IPR053211">
    <property type="entry name" value="DNA_repair-toleration"/>
</dbReference>
<dbReference type="AlphaFoldDB" id="A0A5N5GGG7"/>
<evidence type="ECO:0000256" key="4">
    <source>
        <dbReference type="ARBA" id="ARBA00022692"/>
    </source>
</evidence>
<accession>A0A5N5GGG7</accession>